<dbReference type="EMBL" id="LFZW01000001">
    <property type="protein sequence ID" value="KMY48486.1"/>
    <property type="molecule type" value="Genomic_DNA"/>
</dbReference>
<comment type="caution">
    <text evidence="2">The sequence shown here is derived from an EMBL/GenBank/DDBJ whole genome shotgun (WGS) entry which is preliminary data.</text>
</comment>
<proteinExistence type="predicted"/>
<name>A0A0K9GPI5_9BACI</name>
<feature type="compositionally biased region" description="Basic and acidic residues" evidence="1">
    <location>
        <begin position="18"/>
        <end position="41"/>
    </location>
</feature>
<dbReference type="PATRIC" id="fig|1679170.3.peg.450"/>
<evidence type="ECO:0000313" key="2">
    <source>
        <dbReference type="EMBL" id="KMY48486.1"/>
    </source>
</evidence>
<organism evidence="2 3">
    <name type="scientific">Peribacillus loiseleuriae</name>
    <dbReference type="NCBI Taxonomy" id="1679170"/>
    <lineage>
        <taxon>Bacteria</taxon>
        <taxon>Bacillati</taxon>
        <taxon>Bacillota</taxon>
        <taxon>Bacilli</taxon>
        <taxon>Bacillales</taxon>
        <taxon>Bacillaceae</taxon>
        <taxon>Peribacillus</taxon>
    </lineage>
</organism>
<evidence type="ECO:0000256" key="1">
    <source>
        <dbReference type="SAM" id="MobiDB-lite"/>
    </source>
</evidence>
<accession>A0A0K9GPI5</accession>
<reference evidence="3" key="1">
    <citation type="submission" date="2015-07" db="EMBL/GenBank/DDBJ databases">
        <title>Genome sequencing project for genomic taxonomy and phylogenomics of Bacillus-like bacteria.</title>
        <authorList>
            <person name="Liu B."/>
            <person name="Wang J."/>
            <person name="Zhu Y."/>
            <person name="Liu G."/>
            <person name="Chen Q."/>
            <person name="Chen Z."/>
            <person name="Lan J."/>
            <person name="Che J."/>
            <person name="Ge C."/>
            <person name="Shi H."/>
            <person name="Pan Z."/>
            <person name="Liu X."/>
        </authorList>
    </citation>
    <scope>NUCLEOTIDE SEQUENCE [LARGE SCALE GENOMIC DNA]</scope>
    <source>
        <strain evidence="3">FJAT-27997</strain>
    </source>
</reference>
<dbReference type="AlphaFoldDB" id="A0A0K9GPI5"/>
<sequence length="83" mass="10146">MHISMAIKELDELGHLTKKRESEAKEDRRVEKRKAREQNLRKKERKLLKRERQRQYKDEYDYDDETFAFIAGYTSNGFPYGYL</sequence>
<protein>
    <submittedName>
        <fullName evidence="2">Uncharacterized protein</fullName>
    </submittedName>
</protein>
<evidence type="ECO:0000313" key="3">
    <source>
        <dbReference type="Proteomes" id="UP000037146"/>
    </source>
</evidence>
<dbReference type="OrthoDB" id="367880at2"/>
<dbReference type="Proteomes" id="UP000037146">
    <property type="component" value="Unassembled WGS sequence"/>
</dbReference>
<gene>
    <name evidence="2" type="ORF">AC625_02285</name>
</gene>
<feature type="region of interest" description="Disordered" evidence="1">
    <location>
        <begin position="18"/>
        <end position="46"/>
    </location>
</feature>
<keyword evidence="3" id="KW-1185">Reference proteome</keyword>